<feature type="region of interest" description="Disordered" evidence="1">
    <location>
        <begin position="366"/>
        <end position="385"/>
    </location>
</feature>
<sequence>MVLNSPGTRGKTSSDAPASNSPAKRLKATANATPSSPEPNNVASDTTPGNTPKNALKGRRKSTPRGKLVRWDTTGKNSQLTGLDDTDILLLLAIQYVCNQHAIKIPFDRVAEIMTASSAQAFTEGSITQHLAKLRARRVNESKTVPPPLKRASGKAKKATQTQEYADSDYDDFAEDSSSDTESLQRFGTKRRFDELDNGLFVGCPDGNKQGITPRSFAVPRVNTVVDPCLSEPSFSQSALGKSPIPTGKQEVVFCQGAPFLQLHQDMQQSTGGSYHGSSQVPVRFSSLPEGYMPQYPPLQPTQQFQPACAEFQSPQQPINWETISQVQSAFPSQDSVRQLFPFGLPVCLFDVLFTDTDINQVNIPTAPRTFGQQPQSSGPSDESLMQGVTVNPALLDMNNINPGYVGGEIDAALNDPVDLNGLFATDETHQDASIWLNYSDQEFLNWPEANQSGLASDLGNP</sequence>
<feature type="compositionally biased region" description="Polar residues" evidence="1">
    <location>
        <begin position="1"/>
        <end position="22"/>
    </location>
</feature>
<dbReference type="RefSeq" id="XP_056476570.1">
    <property type="nucleotide sequence ID" value="XM_056616213.1"/>
</dbReference>
<protein>
    <submittedName>
        <fullName evidence="2">Uncharacterized protein</fullName>
    </submittedName>
</protein>
<gene>
    <name evidence="2" type="ORF">N7532_003719</name>
</gene>
<evidence type="ECO:0000313" key="3">
    <source>
        <dbReference type="Proteomes" id="UP001149074"/>
    </source>
</evidence>
<evidence type="ECO:0000313" key="2">
    <source>
        <dbReference type="EMBL" id="KAJ5103190.1"/>
    </source>
</evidence>
<feature type="compositionally biased region" description="Acidic residues" evidence="1">
    <location>
        <begin position="166"/>
        <end position="179"/>
    </location>
</feature>
<dbReference type="OrthoDB" id="3903267at2759"/>
<feature type="compositionally biased region" description="Polar residues" evidence="1">
    <location>
        <begin position="30"/>
        <end position="53"/>
    </location>
</feature>
<evidence type="ECO:0000256" key="1">
    <source>
        <dbReference type="SAM" id="MobiDB-lite"/>
    </source>
</evidence>
<reference evidence="2" key="2">
    <citation type="journal article" date="2023" name="IMA Fungus">
        <title>Comparative genomic study of the Penicillium genus elucidates a diverse pangenome and 15 lateral gene transfer events.</title>
        <authorList>
            <person name="Petersen C."/>
            <person name="Sorensen T."/>
            <person name="Nielsen M.R."/>
            <person name="Sondergaard T.E."/>
            <person name="Sorensen J.L."/>
            <person name="Fitzpatrick D.A."/>
            <person name="Frisvad J.C."/>
            <person name="Nielsen K.L."/>
        </authorList>
    </citation>
    <scope>NUCLEOTIDE SEQUENCE</scope>
    <source>
        <strain evidence="2">IBT 30761</strain>
    </source>
</reference>
<accession>A0A9W9FNI3</accession>
<feature type="compositionally biased region" description="Basic residues" evidence="1">
    <location>
        <begin position="56"/>
        <end position="68"/>
    </location>
</feature>
<dbReference type="GeneID" id="81355192"/>
<feature type="compositionally biased region" description="Polar residues" evidence="1">
    <location>
        <begin position="371"/>
        <end position="381"/>
    </location>
</feature>
<keyword evidence="3" id="KW-1185">Reference proteome</keyword>
<comment type="caution">
    <text evidence="2">The sequence shown here is derived from an EMBL/GenBank/DDBJ whole genome shotgun (WGS) entry which is preliminary data.</text>
</comment>
<name>A0A9W9FNI3_9EURO</name>
<dbReference type="Proteomes" id="UP001149074">
    <property type="component" value="Unassembled WGS sequence"/>
</dbReference>
<dbReference type="AlphaFoldDB" id="A0A9W9FNI3"/>
<reference evidence="2" key="1">
    <citation type="submission" date="2022-11" db="EMBL/GenBank/DDBJ databases">
        <authorList>
            <person name="Petersen C."/>
        </authorList>
    </citation>
    <scope>NUCLEOTIDE SEQUENCE</scope>
    <source>
        <strain evidence="2">IBT 30761</strain>
    </source>
</reference>
<dbReference type="EMBL" id="JAPQKI010000004">
    <property type="protein sequence ID" value="KAJ5103190.1"/>
    <property type="molecule type" value="Genomic_DNA"/>
</dbReference>
<organism evidence="2 3">
    <name type="scientific">Penicillium argentinense</name>
    <dbReference type="NCBI Taxonomy" id="1131581"/>
    <lineage>
        <taxon>Eukaryota</taxon>
        <taxon>Fungi</taxon>
        <taxon>Dikarya</taxon>
        <taxon>Ascomycota</taxon>
        <taxon>Pezizomycotina</taxon>
        <taxon>Eurotiomycetes</taxon>
        <taxon>Eurotiomycetidae</taxon>
        <taxon>Eurotiales</taxon>
        <taxon>Aspergillaceae</taxon>
        <taxon>Penicillium</taxon>
    </lineage>
</organism>
<feature type="region of interest" description="Disordered" evidence="1">
    <location>
        <begin position="139"/>
        <end position="185"/>
    </location>
</feature>
<proteinExistence type="predicted"/>
<feature type="region of interest" description="Disordered" evidence="1">
    <location>
        <begin position="1"/>
        <end position="77"/>
    </location>
</feature>